<evidence type="ECO:0000256" key="1">
    <source>
        <dbReference type="ARBA" id="ARBA00001946"/>
    </source>
</evidence>
<dbReference type="Gene3D" id="3.90.226.10">
    <property type="entry name" value="2-enoyl-CoA Hydratase, Chain A, domain 1"/>
    <property type="match status" value="1"/>
</dbReference>
<dbReference type="Proteomes" id="UP000525078">
    <property type="component" value="Unassembled WGS sequence"/>
</dbReference>
<dbReference type="GO" id="GO:0006633">
    <property type="term" value="P:fatty acid biosynthetic process"/>
    <property type="evidence" value="ECO:0007669"/>
    <property type="project" value="InterPro"/>
</dbReference>
<evidence type="ECO:0000256" key="39">
    <source>
        <dbReference type="ARBA" id="ARBA00025834"/>
    </source>
</evidence>
<organism evidence="44 45">
    <name type="scientific">Cannabis sativa</name>
    <name type="common">Hemp</name>
    <name type="synonym">Marijuana</name>
    <dbReference type="NCBI Taxonomy" id="3483"/>
    <lineage>
        <taxon>Eukaryota</taxon>
        <taxon>Viridiplantae</taxon>
        <taxon>Streptophyta</taxon>
        <taxon>Embryophyta</taxon>
        <taxon>Tracheophyta</taxon>
        <taxon>Spermatophyta</taxon>
        <taxon>Magnoliopsida</taxon>
        <taxon>eudicotyledons</taxon>
        <taxon>Gunneridae</taxon>
        <taxon>Pentapetalae</taxon>
        <taxon>rosids</taxon>
        <taxon>fabids</taxon>
        <taxon>Rosales</taxon>
        <taxon>Cannabaceae</taxon>
        <taxon>Cannabis</taxon>
    </lineage>
</organism>
<dbReference type="Pfam" id="PF16639">
    <property type="entry name" value="Apocytochr_F_N"/>
    <property type="match status" value="1"/>
</dbReference>
<dbReference type="SUPFAM" id="SSF54966">
    <property type="entry name" value="RuBisCO, large subunit, small (N-terminal) domain"/>
    <property type="match status" value="1"/>
</dbReference>
<comment type="similarity">
    <text evidence="7">Belongs to the RuBisCO large chain family. Type I subfamily.</text>
</comment>
<evidence type="ECO:0000256" key="32">
    <source>
        <dbReference type="ARBA" id="ARBA00023004"/>
    </source>
</evidence>
<comment type="catalytic activity">
    <reaction evidence="41">
        <text>2 (2R)-3-phosphoglycerate + 2 H(+) = D-ribulose 1,5-bisphosphate + CO2 + H2O</text>
        <dbReference type="Rhea" id="RHEA:23124"/>
        <dbReference type="ChEBI" id="CHEBI:15377"/>
        <dbReference type="ChEBI" id="CHEBI:15378"/>
        <dbReference type="ChEBI" id="CHEBI:16526"/>
        <dbReference type="ChEBI" id="CHEBI:57870"/>
        <dbReference type="ChEBI" id="CHEBI:58272"/>
        <dbReference type="EC" id="4.1.1.39"/>
    </reaction>
</comment>
<evidence type="ECO:0000256" key="13">
    <source>
        <dbReference type="ARBA" id="ARBA00015395"/>
    </source>
</evidence>
<dbReference type="SUPFAM" id="SSF49441">
    <property type="entry name" value="Cytochrome f, large domain"/>
    <property type="match status" value="1"/>
</dbReference>
<dbReference type="InterPro" id="IPR000685">
    <property type="entry name" value="RuBisCO_lsu_C"/>
</dbReference>
<evidence type="ECO:0000256" key="26">
    <source>
        <dbReference type="ARBA" id="ARBA00022833"/>
    </source>
</evidence>
<dbReference type="PROSITE" id="PS00157">
    <property type="entry name" value="RUBISCO_LARGE"/>
    <property type="match status" value="1"/>
</dbReference>
<dbReference type="FunFam" id="2.40.50.100:FF:000007">
    <property type="entry name" value="Cytochrome f"/>
    <property type="match status" value="1"/>
</dbReference>
<dbReference type="InterPro" id="IPR017443">
    <property type="entry name" value="RuBisCO_lsu_fd_N"/>
</dbReference>
<evidence type="ECO:0000256" key="25">
    <source>
        <dbReference type="ARBA" id="ARBA00022741"/>
    </source>
</evidence>
<dbReference type="Gene3D" id="2.40.50.100">
    <property type="match status" value="1"/>
</dbReference>
<evidence type="ECO:0000256" key="3">
    <source>
        <dbReference type="ARBA" id="ARBA00002862"/>
    </source>
</evidence>
<dbReference type="SFLD" id="SFLDS00014">
    <property type="entry name" value="RuBisCO"/>
    <property type="match status" value="1"/>
</dbReference>
<dbReference type="FunFam" id="3.20.20.110:FF:000001">
    <property type="entry name" value="Ribulose bisphosphate carboxylase large chain"/>
    <property type="match status" value="1"/>
</dbReference>
<comment type="subunit">
    <text evidence="10">Acetyl-CoA carboxylase is a heterohexamer composed of biotin carboxyl carrier protein, biotin carboxylase and 2 subunits each of ACCase subunit alpha and ACCase plastid-coded subunit beta (accD).</text>
</comment>
<evidence type="ECO:0000256" key="2">
    <source>
        <dbReference type="ARBA" id="ARBA00001971"/>
    </source>
</evidence>
<evidence type="ECO:0000256" key="4">
    <source>
        <dbReference type="ARBA" id="ARBA00003068"/>
    </source>
</evidence>
<dbReference type="Pfam" id="PF01039">
    <property type="entry name" value="Carboxyl_trans"/>
    <property type="match status" value="1"/>
</dbReference>
<dbReference type="Gene3D" id="3.30.70.150">
    <property type="entry name" value="RuBisCO large subunit, N-terminal domain"/>
    <property type="match status" value="1"/>
</dbReference>
<evidence type="ECO:0000256" key="7">
    <source>
        <dbReference type="ARBA" id="ARBA00006204"/>
    </source>
</evidence>
<evidence type="ECO:0000256" key="33">
    <source>
        <dbReference type="ARBA" id="ARBA00023033"/>
    </source>
</evidence>
<keyword evidence="35 42" id="KW-0472">Membrane</keyword>
<keyword evidence="25" id="KW-0547">Nucleotide-binding</keyword>
<dbReference type="Gene3D" id="2.60.40.830">
    <property type="entry name" value="Cytochrome f large domain"/>
    <property type="match status" value="1"/>
</dbReference>
<proteinExistence type="inferred from homology"/>
<keyword evidence="21" id="KW-0934">Plastid</keyword>
<dbReference type="GO" id="GO:0005524">
    <property type="term" value="F:ATP binding"/>
    <property type="evidence" value="ECO:0007669"/>
    <property type="project" value="UniProtKB-KW"/>
</dbReference>
<keyword evidence="34" id="KW-0793">Thylakoid</keyword>
<comment type="similarity">
    <text evidence="9">Belongs to the cytochrome f family.</text>
</comment>
<keyword evidence="19" id="KW-0113">Calvin cycle</keyword>
<keyword evidence="33" id="KW-0503">Monooxygenase</keyword>
<comment type="similarity">
    <text evidence="8">Belongs to the Ycf4 family.</text>
</comment>
<evidence type="ECO:0000256" key="15">
    <source>
        <dbReference type="ARBA" id="ARBA00022448"/>
    </source>
</evidence>
<evidence type="ECO:0000256" key="27">
    <source>
        <dbReference type="ARBA" id="ARBA00022840"/>
    </source>
</evidence>
<comment type="function">
    <text evidence="3">Seems to be required for the assembly of the photosystem I complex.</text>
</comment>
<evidence type="ECO:0000256" key="34">
    <source>
        <dbReference type="ARBA" id="ARBA00023078"/>
    </source>
</evidence>
<dbReference type="GO" id="GO:0009853">
    <property type="term" value="P:photorespiration"/>
    <property type="evidence" value="ECO:0007669"/>
    <property type="project" value="UniProtKB-KW"/>
</dbReference>
<keyword evidence="32" id="KW-0408">Iron</keyword>
<comment type="subunit">
    <text evidence="39">The 4 large subunits of the cytochrome b6-f complex are cytochrome b6, subunit IV (17 kDa polypeptide, PetD), cytochrome f and the Rieske protein, while the 4 small subunits are PetG, PetL, PetM and PetN. The complex functions as a dimer.</text>
</comment>
<dbReference type="SFLD" id="SFLDG01052">
    <property type="entry name" value="RuBisCO"/>
    <property type="match status" value="1"/>
</dbReference>
<dbReference type="InterPro" id="IPR000438">
    <property type="entry name" value="Acetyl_CoA_COase_Trfase_b_su"/>
</dbReference>
<name>A0A7J6DRG2_CANSA</name>
<evidence type="ECO:0000313" key="45">
    <source>
        <dbReference type="Proteomes" id="UP000525078"/>
    </source>
</evidence>
<dbReference type="HAMAP" id="MF_01395">
    <property type="entry name" value="AcetylCoA_CT_beta"/>
    <property type="match status" value="1"/>
</dbReference>
<evidence type="ECO:0000256" key="35">
    <source>
        <dbReference type="ARBA" id="ARBA00023136"/>
    </source>
</evidence>
<feature type="transmembrane region" description="Helical" evidence="42">
    <location>
        <begin position="1110"/>
        <end position="1129"/>
    </location>
</feature>
<dbReference type="PROSITE" id="PS50980">
    <property type="entry name" value="COA_CT_NTER"/>
    <property type="match status" value="1"/>
</dbReference>
<keyword evidence="37" id="KW-0456">Lyase</keyword>
<evidence type="ECO:0000256" key="8">
    <source>
        <dbReference type="ARBA" id="ARBA00008198"/>
    </source>
</evidence>
<dbReference type="InterPro" id="IPR011762">
    <property type="entry name" value="COA_CT_N"/>
</dbReference>
<dbReference type="Pfam" id="PF01333">
    <property type="entry name" value="Apocytochr_F_C"/>
    <property type="match status" value="1"/>
</dbReference>
<keyword evidence="24" id="KW-0732">Signal</keyword>
<comment type="caution">
    <text evidence="44">The sequence shown here is derived from an EMBL/GenBank/DDBJ whole genome shotgun (WGS) entry which is preliminary data.</text>
</comment>
<dbReference type="InterPro" id="IPR036422">
    <property type="entry name" value="RuBisCO_lsu_N_sf"/>
</dbReference>
<keyword evidence="28" id="KW-0460">Magnesium</keyword>
<dbReference type="GO" id="GO:0009535">
    <property type="term" value="C:chloroplast thylakoid membrane"/>
    <property type="evidence" value="ECO:0007669"/>
    <property type="project" value="UniProtKB-SubCell"/>
</dbReference>
<evidence type="ECO:0000256" key="36">
    <source>
        <dbReference type="ARBA" id="ARBA00023238"/>
    </source>
</evidence>
<evidence type="ECO:0000256" key="9">
    <source>
        <dbReference type="ARBA" id="ARBA00008923"/>
    </source>
</evidence>
<keyword evidence="31" id="KW-0560">Oxidoreductase</keyword>
<dbReference type="GO" id="GO:0020037">
    <property type="term" value="F:heme binding"/>
    <property type="evidence" value="ECO:0007669"/>
    <property type="project" value="InterPro"/>
</dbReference>
<comment type="function">
    <text evidence="4">Component of the cytochrome b6-f complex, which mediates electron transfer between photosystem II (PSII) and photosystem I (PSI), cyclic electron flow around PSI, and state transitions.</text>
</comment>
<evidence type="ECO:0000256" key="37">
    <source>
        <dbReference type="ARBA" id="ARBA00023239"/>
    </source>
</evidence>
<evidence type="ECO:0000313" key="44">
    <source>
        <dbReference type="EMBL" id="KAF4348566.1"/>
    </source>
</evidence>
<dbReference type="GO" id="GO:0003989">
    <property type="term" value="F:acetyl-CoA carboxylase activity"/>
    <property type="evidence" value="ECO:0007669"/>
    <property type="project" value="InterPro"/>
</dbReference>
<dbReference type="InterPro" id="IPR034733">
    <property type="entry name" value="AcCoA_carboxyl_beta"/>
</dbReference>
<dbReference type="GO" id="GO:0009522">
    <property type="term" value="C:photosystem I"/>
    <property type="evidence" value="ECO:0007669"/>
    <property type="project" value="InterPro"/>
</dbReference>
<dbReference type="NCBIfam" id="NF003252">
    <property type="entry name" value="PRK04208.1"/>
    <property type="match status" value="1"/>
</dbReference>
<dbReference type="GO" id="GO:0009317">
    <property type="term" value="C:acetyl-CoA carboxylase complex"/>
    <property type="evidence" value="ECO:0007669"/>
    <property type="project" value="InterPro"/>
</dbReference>
<dbReference type="AlphaFoldDB" id="A0A7J6DRG2"/>
<dbReference type="PRINTS" id="PR00610">
    <property type="entry name" value="CYTOCHROMEF"/>
</dbReference>
<dbReference type="GO" id="GO:0016984">
    <property type="term" value="F:ribulose-bisphosphate carboxylase activity"/>
    <property type="evidence" value="ECO:0007669"/>
    <property type="project" value="UniProtKB-EC"/>
</dbReference>
<evidence type="ECO:0000256" key="21">
    <source>
        <dbReference type="ARBA" id="ARBA00022640"/>
    </source>
</evidence>
<gene>
    <name evidence="44" type="ORF">F8388_000245</name>
</gene>
<evidence type="ECO:0000256" key="23">
    <source>
        <dbReference type="ARBA" id="ARBA00022723"/>
    </source>
</evidence>
<evidence type="ECO:0000256" key="30">
    <source>
        <dbReference type="ARBA" id="ARBA00022989"/>
    </source>
</evidence>
<evidence type="ECO:0000256" key="16">
    <source>
        <dbReference type="ARBA" id="ARBA00022481"/>
    </source>
</evidence>
<evidence type="ECO:0000256" key="41">
    <source>
        <dbReference type="ARBA" id="ARBA00049469"/>
    </source>
</evidence>
<evidence type="ECO:0000256" key="19">
    <source>
        <dbReference type="ARBA" id="ARBA00022567"/>
    </source>
</evidence>
<dbReference type="EMBL" id="JAATIP010000441">
    <property type="protein sequence ID" value="KAF4348566.1"/>
    <property type="molecule type" value="Genomic_DNA"/>
</dbReference>
<evidence type="ECO:0000256" key="5">
    <source>
        <dbReference type="ARBA" id="ARBA00004141"/>
    </source>
</evidence>
<dbReference type="PANTHER" id="PTHR42704">
    <property type="entry name" value="RIBULOSE BISPHOSPHATE CARBOXYLASE"/>
    <property type="match status" value="1"/>
</dbReference>
<dbReference type="HAMAP" id="MF_01338">
    <property type="entry name" value="RuBisCO_L_type1"/>
    <property type="match status" value="1"/>
</dbReference>
<keyword evidence="23" id="KW-0479">Metal-binding</keyword>
<evidence type="ECO:0000256" key="6">
    <source>
        <dbReference type="ARBA" id="ARBA00004581"/>
    </source>
</evidence>
<evidence type="ECO:0000256" key="28">
    <source>
        <dbReference type="ARBA" id="ARBA00022842"/>
    </source>
</evidence>
<comment type="cofactor">
    <cofactor evidence="1">
        <name>Mg(2+)</name>
        <dbReference type="ChEBI" id="CHEBI:18420"/>
    </cofactor>
</comment>
<dbReference type="Gene3D" id="3.20.20.110">
    <property type="entry name" value="Ribulose bisphosphate carboxylase, large subunit, C-terminal domain"/>
    <property type="match status" value="1"/>
</dbReference>
<dbReference type="InterPro" id="IPR033966">
    <property type="entry name" value="RuBisCO"/>
</dbReference>
<keyword evidence="27" id="KW-0067">ATP-binding</keyword>
<evidence type="ECO:0000256" key="18">
    <source>
        <dbReference type="ARBA" id="ARBA00022531"/>
    </source>
</evidence>
<dbReference type="PROSITE" id="PS51010">
    <property type="entry name" value="CYTF"/>
    <property type="match status" value="1"/>
</dbReference>
<evidence type="ECO:0000256" key="31">
    <source>
        <dbReference type="ARBA" id="ARBA00023002"/>
    </source>
</evidence>
<dbReference type="GO" id="GO:0009055">
    <property type="term" value="F:electron transfer activity"/>
    <property type="evidence" value="ECO:0007669"/>
    <property type="project" value="InterPro"/>
</dbReference>
<comment type="cofactor">
    <cofactor evidence="2">
        <name>heme</name>
        <dbReference type="ChEBI" id="CHEBI:30413"/>
    </cofactor>
</comment>
<reference evidence="44 45" key="1">
    <citation type="journal article" date="2020" name="bioRxiv">
        <title>Sequence and annotation of 42 cannabis genomes reveals extensive copy number variation in cannabinoid synthesis and pathogen resistance genes.</title>
        <authorList>
            <person name="Mckernan K.J."/>
            <person name="Helbert Y."/>
            <person name="Kane L.T."/>
            <person name="Ebling H."/>
            <person name="Zhang L."/>
            <person name="Liu B."/>
            <person name="Eaton Z."/>
            <person name="Mclaughlin S."/>
            <person name="Kingan S."/>
            <person name="Baybayan P."/>
            <person name="Concepcion G."/>
            <person name="Jordan M."/>
            <person name="Riva A."/>
            <person name="Barbazuk W."/>
            <person name="Harkins T."/>
        </authorList>
    </citation>
    <scope>NUCLEOTIDE SEQUENCE [LARGE SCALE GENOMIC DNA]</scope>
    <source>
        <strain evidence="45">cv. Jamaican Lion 4</strain>
        <tissue evidence="44">Leaf</tissue>
    </source>
</reference>
<dbReference type="InterPro" id="IPR036826">
    <property type="entry name" value="Cyt_f_lg_dom_sf"/>
</dbReference>
<dbReference type="GO" id="GO:0019253">
    <property type="term" value="P:reductive pentose-phosphate cycle"/>
    <property type="evidence" value="ECO:0007669"/>
    <property type="project" value="UniProtKB-KW"/>
</dbReference>
<keyword evidence="30 42" id="KW-1133">Transmembrane helix</keyword>
<keyword evidence="16" id="KW-0488">Methylation</keyword>
<protein>
    <recommendedName>
        <fullName evidence="12">Cytochrome f</fullName>
        <ecNumber evidence="11">4.1.1.39</ecNumber>
    </recommendedName>
    <alternativeName>
        <fullName evidence="13">Photosystem I assembly protein Ycf4</fullName>
    </alternativeName>
    <alternativeName>
        <fullName evidence="14">Ribulose bisphosphate carboxylase large chain</fullName>
    </alternativeName>
</protein>
<evidence type="ECO:0000256" key="12">
    <source>
        <dbReference type="ARBA" id="ARBA00013528"/>
    </source>
</evidence>
<dbReference type="InterPro" id="IPR020878">
    <property type="entry name" value="RuBisCo_large_chain_AS"/>
</dbReference>
<evidence type="ECO:0000256" key="24">
    <source>
        <dbReference type="ARBA" id="ARBA00022729"/>
    </source>
</evidence>
<evidence type="ECO:0000256" key="11">
    <source>
        <dbReference type="ARBA" id="ARBA00012287"/>
    </source>
</evidence>
<evidence type="ECO:0000256" key="10">
    <source>
        <dbReference type="ARBA" id="ARBA00011842"/>
    </source>
</evidence>
<dbReference type="InterPro" id="IPR036376">
    <property type="entry name" value="RuBisCO_lsu_C_sf"/>
</dbReference>
<keyword evidence="18" id="KW-0602">Photosynthesis</keyword>
<evidence type="ECO:0000256" key="14">
    <source>
        <dbReference type="ARBA" id="ARBA00017725"/>
    </source>
</evidence>
<dbReference type="Gene3D" id="1.20.5.700">
    <property type="entry name" value="Single helix bin"/>
    <property type="match status" value="1"/>
</dbReference>
<dbReference type="InterPro" id="IPR024058">
    <property type="entry name" value="Cyt-f_TM"/>
</dbReference>
<evidence type="ECO:0000256" key="42">
    <source>
        <dbReference type="SAM" id="Phobius"/>
    </source>
</evidence>
<dbReference type="SUPFAM" id="SSF51246">
    <property type="entry name" value="Rudiment single hybrid motif"/>
    <property type="match status" value="1"/>
</dbReference>
<feature type="domain" description="CoA carboxyltransferase N-terminal" evidence="43">
    <location>
        <begin position="486"/>
        <end position="759"/>
    </location>
</feature>
<keyword evidence="15" id="KW-0813">Transport</keyword>
<dbReference type="FunFam" id="2.60.40.830:FF:000001">
    <property type="entry name" value="Cytochrome f"/>
    <property type="match status" value="1"/>
</dbReference>
<sequence>MSCREGLMSPQTETKASVGFKAGVKDYKLTYYTPEYQTKDTDILAAFRVTPQPGVPPEEAGAAVAAESSTGTWTTVWTDGLTSLDRYKGRCYHIEPVAGEENQFIAYVAYPLDLLKKALRALRLEDLRIPTSYTKTFQGPPHGIQVERDKLNKYGRPLLGCTIKPKLGLSAKNYGRAVYECLRGGLDFTKDDENVNSQPFMRWRDRFLFCAEAIYKSQSETGEIKGHYLNATAGTCEEMMKRAVFARELGVPIVMHDYLTGGFTANTSLAHYCRDNGLLLHIHRAMHAVIDRQKNHGIHFRVLAKALRMSGGDHIHSGTVVGKLEGEREITLGFVDLLRDDFIEKDRSRGIYFTQDWVSLPGVLPVASGGIHVWHMPALTEIFGDDSVLQFGGGTLGHPWGNAPGAVANRVALEACVQARNEGRDLAREGNEIIREACKWSPELAAACEVWKEIKFEFEAMDTLVLEYRCGLSKSINSLGDPIENTSVNEDQIRNDMDKDIPSGNDSDNSNYSNVDHLIGVSSDRIELLIDPGTWDPMDEDMVSLDPIEFHSEEEPYKERVDSYQRKTGLTEAVQTGTGQLNGIPVAIGVMDFQFMGGSMGSVVGEKITRLIEYATNQNLPLILVCASGGARMQEGSLSLMQMAKISSALYDYQSNKKLFYVAILTSPTTGGVTASFGMLGDIIIAEPNAYIAFAGKRVIEQTLNKTVPEGSQVSEYLFHKGLFDLIVPRNLLKGVLGIKNSPSNKINRVNSFSLCREIRQESPASFYIPPEPCGYDRFDLKEGIVCIFRWGFPGKNRRIFLRFLMKDIQSIRIEVKEGIYARRVLYMEIKGQGSIPLTRTDENLTLREIEQKAAELAFFLRVPIEGYENPREATGRIVCANCHLANKPVDIEVPQAVLPDTVFEAVVRIPYDLQLKQVLANGKKGGLNVGAVLILPEGFELAPPDRISPEIKEKMGNLSFQSYRPTKKNILVIGPVPGQKYSEITFPILSPDPTTKKDVHFLKYPIYVGGNRGRGQIYPDGSKSNNNVYNATAAGIVSKIIRKEKGGYEITIVEASDGRQVVDIIPPGPELLVSEGESIKLDQPLTSNPNVGGFGQGDAEIVLQDPLRVQGLLLFLASVILAQIFLVLKKKQFEKVQLSEMNF</sequence>
<dbReference type="Pfam" id="PF02392">
    <property type="entry name" value="Ycf4"/>
    <property type="match status" value="1"/>
</dbReference>
<evidence type="ECO:0000256" key="22">
    <source>
        <dbReference type="ARBA" id="ARBA00022692"/>
    </source>
</evidence>
<evidence type="ECO:0000259" key="43">
    <source>
        <dbReference type="PROSITE" id="PS50980"/>
    </source>
</evidence>
<dbReference type="FunFam" id="1.20.5.700:FF:000001">
    <property type="entry name" value="Cytochrome f"/>
    <property type="match status" value="1"/>
</dbReference>
<keyword evidence="38" id="KW-0120">Carbon dioxide fixation</keyword>
<dbReference type="GO" id="GO:0005506">
    <property type="term" value="F:iron ion binding"/>
    <property type="evidence" value="ECO:0007669"/>
    <property type="project" value="InterPro"/>
</dbReference>
<comment type="catalytic activity">
    <reaction evidence="40">
        <text>D-ribulose 1,5-bisphosphate + O2 = 2-phosphoglycolate + (2R)-3-phosphoglycerate + 2 H(+)</text>
        <dbReference type="Rhea" id="RHEA:36631"/>
        <dbReference type="ChEBI" id="CHEBI:15378"/>
        <dbReference type="ChEBI" id="CHEBI:15379"/>
        <dbReference type="ChEBI" id="CHEBI:57870"/>
        <dbReference type="ChEBI" id="CHEBI:58033"/>
        <dbReference type="ChEBI" id="CHEBI:58272"/>
    </reaction>
</comment>
<evidence type="ECO:0000256" key="20">
    <source>
        <dbReference type="ARBA" id="ARBA00022617"/>
    </source>
</evidence>
<dbReference type="GO" id="GO:0004497">
    <property type="term" value="F:monooxygenase activity"/>
    <property type="evidence" value="ECO:0007669"/>
    <property type="project" value="UniProtKB-KW"/>
</dbReference>
<keyword evidence="36" id="KW-0601">Photorespiration</keyword>
<dbReference type="Pfam" id="PF00016">
    <property type="entry name" value="RuBisCO_large"/>
    <property type="match status" value="1"/>
</dbReference>
<dbReference type="InterPro" id="IPR029045">
    <property type="entry name" value="ClpP/crotonase-like_dom_sf"/>
</dbReference>
<accession>A0A7J6DRG2</accession>
<dbReference type="SUPFAM" id="SSF103431">
    <property type="entry name" value="Cytochrome f subunit of the cytochrome b6f complex, transmembrane anchor"/>
    <property type="match status" value="1"/>
</dbReference>
<dbReference type="SUPFAM" id="SSF51649">
    <property type="entry name" value="RuBisCo, C-terminal domain"/>
    <property type="match status" value="1"/>
</dbReference>
<dbReference type="GO" id="GO:0000287">
    <property type="term" value="F:magnesium ion binding"/>
    <property type="evidence" value="ECO:0007669"/>
    <property type="project" value="InterPro"/>
</dbReference>
<dbReference type="SUPFAM" id="SSF52096">
    <property type="entry name" value="ClpP/crotonase"/>
    <property type="match status" value="1"/>
</dbReference>
<keyword evidence="26" id="KW-0862">Zinc</keyword>
<dbReference type="InterPro" id="IPR020888">
    <property type="entry name" value="RuBisCO_lsuI"/>
</dbReference>
<evidence type="ECO:0000256" key="38">
    <source>
        <dbReference type="ARBA" id="ARBA00023300"/>
    </source>
</evidence>
<dbReference type="InterPro" id="IPR011054">
    <property type="entry name" value="Rudment_hybrid_motif"/>
</dbReference>
<dbReference type="Pfam" id="PF02788">
    <property type="entry name" value="RuBisCO_large_N"/>
    <property type="match status" value="1"/>
</dbReference>
<dbReference type="InterPro" id="IPR003359">
    <property type="entry name" value="PSI_Ycf4_assembly"/>
</dbReference>
<keyword evidence="17" id="KW-0150">Chloroplast</keyword>
<dbReference type="PANTHER" id="PTHR42704:SF15">
    <property type="entry name" value="RIBULOSE BISPHOSPHATE CARBOXYLASE LARGE CHAIN"/>
    <property type="match status" value="1"/>
</dbReference>
<evidence type="ECO:0000256" key="17">
    <source>
        <dbReference type="ARBA" id="ARBA00022528"/>
    </source>
</evidence>
<dbReference type="InterPro" id="IPR024094">
    <property type="entry name" value="Cyt_f_lg_dom"/>
</dbReference>
<dbReference type="EC" id="4.1.1.39" evidence="11"/>
<keyword evidence="29" id="KW-0249">Electron transport</keyword>
<dbReference type="InterPro" id="IPR002325">
    <property type="entry name" value="Cyt_f"/>
</dbReference>
<dbReference type="SFLD" id="SFLDG00301">
    <property type="entry name" value="RuBisCO-like_proteins"/>
    <property type="match status" value="1"/>
</dbReference>
<keyword evidence="20" id="KW-0349">Heme</keyword>
<dbReference type="HAMAP" id="MF_00610">
    <property type="entry name" value="Cytb6_f_cytF"/>
    <property type="match status" value="1"/>
</dbReference>
<comment type="subcellular location">
    <subcellularLocation>
        <location evidence="5">Membrane</location>
        <topology evidence="5">Multi-pass membrane protein</topology>
    </subcellularLocation>
    <subcellularLocation>
        <location evidence="6">Plastid</location>
        <location evidence="6">Chloroplast thylakoid membrane</location>
        <topology evidence="6">Single-pass membrane protein</topology>
    </subcellularLocation>
</comment>
<keyword evidence="22 42" id="KW-0812">Transmembrane</keyword>
<evidence type="ECO:0000256" key="40">
    <source>
        <dbReference type="ARBA" id="ARBA00048059"/>
    </source>
</evidence>
<dbReference type="CDD" id="cd08212">
    <property type="entry name" value="RuBisCO_large_I"/>
    <property type="match status" value="1"/>
</dbReference>
<evidence type="ECO:0000256" key="29">
    <source>
        <dbReference type="ARBA" id="ARBA00022982"/>
    </source>
</evidence>